<accession>A0AAP0G2A6</accession>
<evidence type="ECO:0000256" key="2">
    <source>
        <dbReference type="ARBA" id="ARBA00022728"/>
    </source>
</evidence>
<dbReference type="Gene3D" id="1.25.10.10">
    <property type="entry name" value="Leucine-rich Repeat Variant"/>
    <property type="match status" value="1"/>
</dbReference>
<dbReference type="InterPro" id="IPR038737">
    <property type="entry name" value="SF3b_su1-like"/>
</dbReference>
<dbReference type="PROSITE" id="PS50077">
    <property type="entry name" value="HEAT_REPEAT"/>
    <property type="match status" value="1"/>
</dbReference>
<gene>
    <name evidence="5" type="ORF">KSP39_PZI014461</name>
</gene>
<comment type="caution">
    <text evidence="5">The sequence shown here is derived from an EMBL/GenBank/DDBJ whole genome shotgun (WGS) entry which is preliminary data.</text>
</comment>
<keyword evidence="2" id="KW-0508">mRNA splicing</keyword>
<dbReference type="InterPro" id="IPR011989">
    <property type="entry name" value="ARM-like"/>
</dbReference>
<comment type="similarity">
    <text evidence="1">Belongs to the SF3B1 family.</text>
</comment>
<feature type="repeat" description="HEAT" evidence="3">
    <location>
        <begin position="405"/>
        <end position="443"/>
    </location>
</feature>
<evidence type="ECO:0000256" key="3">
    <source>
        <dbReference type="PROSITE-ProRule" id="PRU00103"/>
    </source>
</evidence>
<evidence type="ECO:0000313" key="5">
    <source>
        <dbReference type="EMBL" id="KAK8934232.1"/>
    </source>
</evidence>
<keyword evidence="2" id="KW-0507">mRNA processing</keyword>
<keyword evidence="2" id="KW-0747">Spliceosome</keyword>
<dbReference type="GO" id="GO:0005681">
    <property type="term" value="C:spliceosomal complex"/>
    <property type="evidence" value="ECO:0007669"/>
    <property type="project" value="UniProtKB-KW"/>
</dbReference>
<feature type="compositionally biased region" description="Low complexity" evidence="4">
    <location>
        <begin position="165"/>
        <end position="187"/>
    </location>
</feature>
<keyword evidence="6" id="KW-1185">Reference proteome</keyword>
<dbReference type="EMBL" id="JBBWWQ010000012">
    <property type="protein sequence ID" value="KAK8934232.1"/>
    <property type="molecule type" value="Genomic_DNA"/>
</dbReference>
<protein>
    <recommendedName>
        <fullName evidence="7">Splicing factor 3B subunit 1</fullName>
    </recommendedName>
</protein>
<dbReference type="Proteomes" id="UP001418222">
    <property type="component" value="Unassembled WGS sequence"/>
</dbReference>
<dbReference type="InterPro" id="IPR021133">
    <property type="entry name" value="HEAT_type_2"/>
</dbReference>
<evidence type="ECO:0000256" key="1">
    <source>
        <dbReference type="ARBA" id="ARBA00005754"/>
    </source>
</evidence>
<dbReference type="GO" id="GO:0000245">
    <property type="term" value="P:spliceosomal complex assembly"/>
    <property type="evidence" value="ECO:0007669"/>
    <property type="project" value="InterPro"/>
</dbReference>
<dbReference type="InterPro" id="IPR016024">
    <property type="entry name" value="ARM-type_fold"/>
</dbReference>
<dbReference type="SUPFAM" id="SSF48371">
    <property type="entry name" value="ARM repeat"/>
    <property type="match status" value="1"/>
</dbReference>
<evidence type="ECO:0008006" key="7">
    <source>
        <dbReference type="Google" id="ProtNLM"/>
    </source>
</evidence>
<sequence>MEGDRANVHNEMKKSPDVRRNRESGAPLSSVTFDSDLYEENRFKGYVRSIPVNVDEGEDDGDATHLSCRRMFSYTGPKSLIDIPGADGEDDSGFKKPSRIIDREDECRRHLDRIISPTGNNPFTSVETTPDASVRTYAVAAAEAPLATADASQKRRNMCDESQYSDSTSATKKTKSSSDSDAPDSTPGIGRWDATPTPRIGALLNDEEEEQERKIKRLLLKVMNGTLLQRETALRQLTDKAREFGAGPLFNQILPLLMLPTLGDQERHLLVNVIDRVLYKLGELVRPFVHIILVVTEPLLIDEDYYARFEGRRIISHLSKAAGLATMIAAMRPNIDNIDVYARNTTARAFSAVASAFGIPALLPFLKAVCQSKKSWQARHTGIKIVQQIAFLMMGCAVLAHLRSLVEIIEHGLSDENQKVRTITALSLAALAEAAAPYGIESFDSVLKPLWKGICLHRGKALAAFLTAIGFIIPLMDAQHASYYTKEVMVILIREFQSPSDEMKRTVLKVVKQCVNVEGVEADYVRNDILPEFFRIFWVRRMALDRRNYTQLVDTTVEIANKVGVTYIVARIAKCFYDDRELHPGMVMETIGKVISNLGAPDFDARVIDILGGRGADR</sequence>
<name>A0AAP0G2A6_9ASPA</name>
<proteinExistence type="inferred from homology"/>
<dbReference type="GO" id="GO:0003729">
    <property type="term" value="F:mRNA binding"/>
    <property type="evidence" value="ECO:0007669"/>
    <property type="project" value="InterPro"/>
</dbReference>
<reference evidence="5 6" key="1">
    <citation type="journal article" date="2022" name="Nat. Plants">
        <title>Genomes of leafy and leafless Platanthera orchids illuminate the evolution of mycoheterotrophy.</title>
        <authorList>
            <person name="Li M.H."/>
            <person name="Liu K.W."/>
            <person name="Li Z."/>
            <person name="Lu H.C."/>
            <person name="Ye Q.L."/>
            <person name="Zhang D."/>
            <person name="Wang J.Y."/>
            <person name="Li Y.F."/>
            <person name="Zhong Z.M."/>
            <person name="Liu X."/>
            <person name="Yu X."/>
            <person name="Liu D.K."/>
            <person name="Tu X.D."/>
            <person name="Liu B."/>
            <person name="Hao Y."/>
            <person name="Liao X.Y."/>
            <person name="Jiang Y.T."/>
            <person name="Sun W.H."/>
            <person name="Chen J."/>
            <person name="Chen Y.Q."/>
            <person name="Ai Y."/>
            <person name="Zhai J.W."/>
            <person name="Wu S.S."/>
            <person name="Zhou Z."/>
            <person name="Hsiao Y.Y."/>
            <person name="Wu W.L."/>
            <person name="Chen Y.Y."/>
            <person name="Lin Y.F."/>
            <person name="Hsu J.L."/>
            <person name="Li C.Y."/>
            <person name="Wang Z.W."/>
            <person name="Zhao X."/>
            <person name="Zhong W.Y."/>
            <person name="Ma X.K."/>
            <person name="Ma L."/>
            <person name="Huang J."/>
            <person name="Chen G.Z."/>
            <person name="Huang M.Z."/>
            <person name="Huang L."/>
            <person name="Peng D.H."/>
            <person name="Luo Y.B."/>
            <person name="Zou S.Q."/>
            <person name="Chen S.P."/>
            <person name="Lan S."/>
            <person name="Tsai W.C."/>
            <person name="Van de Peer Y."/>
            <person name="Liu Z.J."/>
        </authorList>
    </citation>
    <scope>NUCLEOTIDE SEQUENCE [LARGE SCALE GENOMIC DNA]</scope>
    <source>
        <strain evidence="5">Lor287</strain>
    </source>
</reference>
<dbReference type="AlphaFoldDB" id="A0AAP0G2A6"/>
<evidence type="ECO:0000256" key="4">
    <source>
        <dbReference type="SAM" id="MobiDB-lite"/>
    </source>
</evidence>
<organism evidence="5 6">
    <name type="scientific">Platanthera zijinensis</name>
    <dbReference type="NCBI Taxonomy" id="2320716"/>
    <lineage>
        <taxon>Eukaryota</taxon>
        <taxon>Viridiplantae</taxon>
        <taxon>Streptophyta</taxon>
        <taxon>Embryophyta</taxon>
        <taxon>Tracheophyta</taxon>
        <taxon>Spermatophyta</taxon>
        <taxon>Magnoliopsida</taxon>
        <taxon>Liliopsida</taxon>
        <taxon>Asparagales</taxon>
        <taxon>Orchidaceae</taxon>
        <taxon>Orchidoideae</taxon>
        <taxon>Orchideae</taxon>
        <taxon>Orchidinae</taxon>
        <taxon>Platanthera</taxon>
    </lineage>
</organism>
<evidence type="ECO:0000313" key="6">
    <source>
        <dbReference type="Proteomes" id="UP001418222"/>
    </source>
</evidence>
<dbReference type="PANTHER" id="PTHR12097">
    <property type="entry name" value="SPLICING FACTOR 3B, SUBUNIT 1-RELATED"/>
    <property type="match status" value="1"/>
</dbReference>
<dbReference type="FunFam" id="1.25.10.10:FF:000039">
    <property type="entry name" value="Splicing factor 3B subunit 1"/>
    <property type="match status" value="1"/>
</dbReference>
<feature type="region of interest" description="Disordered" evidence="4">
    <location>
        <begin position="1"/>
        <end position="31"/>
    </location>
</feature>
<feature type="region of interest" description="Disordered" evidence="4">
    <location>
        <begin position="146"/>
        <end position="208"/>
    </location>
</feature>
<feature type="compositionally biased region" description="Basic and acidic residues" evidence="4">
    <location>
        <begin position="1"/>
        <end position="23"/>
    </location>
</feature>